<reference evidence="1 2" key="1">
    <citation type="journal article" date="2013" name="Genome Announc.">
        <title>Genome Sequence of the Sulfate-Reducing Bacterium Desulfotomaculum hydrothermale Lam5(T).</title>
        <authorList>
            <person name="Amin O."/>
            <person name="Fardeau M.L."/>
            <person name="Valette O."/>
            <person name="Hirschler-Rea A."/>
            <person name="Barbe V."/>
            <person name="Medigue C."/>
            <person name="Vacherie B."/>
            <person name="Ollivier B."/>
            <person name="Bertin P.N."/>
            <person name="Dolla A."/>
        </authorList>
    </citation>
    <scope>NUCLEOTIDE SEQUENCE [LARGE SCALE GENOMIC DNA]</scope>
    <source>
        <strain evidence="2">Lam5 / DSM 18033</strain>
    </source>
</reference>
<keyword evidence="2" id="KW-1185">Reference proteome</keyword>
<accession>K8DWY3</accession>
<evidence type="ECO:0000313" key="2">
    <source>
        <dbReference type="Proteomes" id="UP000009315"/>
    </source>
</evidence>
<proteinExistence type="predicted"/>
<dbReference type="EMBL" id="CAOS01000001">
    <property type="protein sequence ID" value="CCO06984.1"/>
    <property type="molecule type" value="Genomic_DNA"/>
</dbReference>
<dbReference type="STRING" id="1121428.DESHY_10144"/>
<dbReference type="Proteomes" id="UP000009315">
    <property type="component" value="Unassembled WGS sequence"/>
</dbReference>
<gene>
    <name evidence="1" type="ORF">DESHY_10144</name>
</gene>
<name>K8DWY3_9FIRM</name>
<sequence length="104" mass="12156">MIGMVTQIKEIRKRNQLKKLNALVKEILEVRQFLKYFDNLNLPDYQAMIDQLPQGIEPGLLIRLQQRQSLAYYGYFELKAREAALKKAIQKASDDLDNLLKFGE</sequence>
<organism evidence="1 2">
    <name type="scientific">Desulforamulus hydrothermalis Lam5 = DSM 18033</name>
    <dbReference type="NCBI Taxonomy" id="1121428"/>
    <lineage>
        <taxon>Bacteria</taxon>
        <taxon>Bacillati</taxon>
        <taxon>Bacillota</taxon>
        <taxon>Clostridia</taxon>
        <taxon>Eubacteriales</taxon>
        <taxon>Peptococcaceae</taxon>
        <taxon>Desulforamulus</taxon>
    </lineage>
</organism>
<protein>
    <submittedName>
        <fullName evidence="1">Abnormal cell LINeage family member (Lin-5)</fullName>
    </submittedName>
</protein>
<dbReference type="AlphaFoldDB" id="K8DWY3"/>
<evidence type="ECO:0000313" key="1">
    <source>
        <dbReference type="EMBL" id="CCO06984.1"/>
    </source>
</evidence>
<comment type="caution">
    <text evidence="1">The sequence shown here is derived from an EMBL/GenBank/DDBJ whole genome shotgun (WGS) entry which is preliminary data.</text>
</comment>